<protein>
    <submittedName>
        <fullName evidence="6">FliA/WhiG family RNA polymerase sigma factor</fullName>
    </submittedName>
</protein>
<dbReference type="AlphaFoldDB" id="A0AAW4WZ93"/>
<gene>
    <name evidence="6" type="ORF">LJ207_07595</name>
</gene>
<accession>A0AAW4WZ93</accession>
<evidence type="ECO:0000256" key="4">
    <source>
        <dbReference type="ARBA" id="ARBA00023163"/>
    </source>
</evidence>
<keyword evidence="7" id="KW-1185">Reference proteome</keyword>
<dbReference type="EMBL" id="JAJFAT010000009">
    <property type="protein sequence ID" value="MCC3145184.1"/>
    <property type="molecule type" value="Genomic_DNA"/>
</dbReference>
<dbReference type="PANTHER" id="PTHR30385:SF7">
    <property type="entry name" value="RNA POLYMERASE SIGMA FACTOR FLIA"/>
    <property type="match status" value="1"/>
</dbReference>
<evidence type="ECO:0000256" key="3">
    <source>
        <dbReference type="ARBA" id="ARBA00023125"/>
    </source>
</evidence>
<dbReference type="PRINTS" id="PR00046">
    <property type="entry name" value="SIGMA70FCT"/>
</dbReference>
<dbReference type="InterPro" id="IPR007627">
    <property type="entry name" value="RNA_pol_sigma70_r2"/>
</dbReference>
<reference evidence="6 7" key="1">
    <citation type="submission" date="2021-10" db="EMBL/GenBank/DDBJ databases">
        <authorList>
            <person name="Grouzdev D.S."/>
            <person name="Pantiukh K.S."/>
            <person name="Krutkina M.S."/>
        </authorList>
    </citation>
    <scope>NUCLEOTIDE SEQUENCE [LARGE SCALE GENOMIC DNA]</scope>
    <source>
        <strain evidence="6 7">Z-7514</strain>
    </source>
</reference>
<dbReference type="InterPro" id="IPR013324">
    <property type="entry name" value="RNA_pol_sigma_r3/r4-like"/>
</dbReference>
<dbReference type="Gene3D" id="1.10.1740.10">
    <property type="match status" value="1"/>
</dbReference>
<keyword evidence="4" id="KW-0804">Transcription</keyword>
<keyword evidence="3" id="KW-0238">DNA-binding</keyword>
<dbReference type="GO" id="GO:0003677">
    <property type="term" value="F:DNA binding"/>
    <property type="evidence" value="ECO:0007669"/>
    <property type="project" value="UniProtKB-KW"/>
</dbReference>
<dbReference type="GO" id="GO:0003899">
    <property type="term" value="F:DNA-directed RNA polymerase activity"/>
    <property type="evidence" value="ECO:0007669"/>
    <property type="project" value="InterPro"/>
</dbReference>
<dbReference type="Pfam" id="PF04542">
    <property type="entry name" value="Sigma70_r2"/>
    <property type="match status" value="1"/>
</dbReference>
<dbReference type="SUPFAM" id="SSF88659">
    <property type="entry name" value="Sigma3 and sigma4 domains of RNA polymerase sigma factors"/>
    <property type="match status" value="1"/>
</dbReference>
<sequence>MAIEREKWHKFKEQNDASAREELILKHLNLVRYAVGRIMIMLPDHIRSEDLESYGIIGLIEAIDNFDPKRGLQFSTFALPRIKGEIYDYLRDKDWLPSNMRRELKILKEKKEEFKAEKGRLPSEAELEQISGIKKKRIKKIERKKLMSEWLSLSKEYDGVELIDLLSAPEESAIKSLNKQAAIKLLAEKIDLLSERERLILSLYYYEELTQAEIAEILELSTARISQIHSKTIRRLRGMLSRSKEYF</sequence>
<name>A0AAW4WZ93_9FIRM</name>
<dbReference type="InterPro" id="IPR000943">
    <property type="entry name" value="RNA_pol_sigma70"/>
</dbReference>
<dbReference type="GO" id="GO:0016987">
    <property type="term" value="F:sigma factor activity"/>
    <property type="evidence" value="ECO:0007669"/>
    <property type="project" value="UniProtKB-KW"/>
</dbReference>
<comment type="caution">
    <text evidence="6">The sequence shown here is derived from an EMBL/GenBank/DDBJ whole genome shotgun (WGS) entry which is preliminary data.</text>
</comment>
<dbReference type="NCBIfam" id="TIGR02937">
    <property type="entry name" value="sigma70-ECF"/>
    <property type="match status" value="1"/>
</dbReference>
<keyword evidence="1" id="KW-0805">Transcription regulation</keyword>
<dbReference type="RefSeq" id="WP_229345759.1">
    <property type="nucleotide sequence ID" value="NZ_JAJFAT010000009.1"/>
</dbReference>
<dbReference type="Pfam" id="PF04545">
    <property type="entry name" value="Sigma70_r4"/>
    <property type="match status" value="1"/>
</dbReference>
<dbReference type="InterPro" id="IPR014284">
    <property type="entry name" value="RNA_pol_sigma-70_dom"/>
</dbReference>
<keyword evidence="2" id="KW-0731">Sigma factor</keyword>
<dbReference type="NCBIfam" id="TIGR02479">
    <property type="entry name" value="FliA_WhiG"/>
    <property type="match status" value="1"/>
</dbReference>
<dbReference type="CDD" id="cd06171">
    <property type="entry name" value="Sigma70_r4"/>
    <property type="match status" value="1"/>
</dbReference>
<evidence type="ECO:0000256" key="2">
    <source>
        <dbReference type="ARBA" id="ARBA00023082"/>
    </source>
</evidence>
<dbReference type="SUPFAM" id="SSF88946">
    <property type="entry name" value="Sigma2 domain of RNA polymerase sigma factors"/>
    <property type="match status" value="1"/>
</dbReference>
<dbReference type="InterPro" id="IPR012845">
    <property type="entry name" value="RNA_pol_sigma_FliA_WhiG"/>
</dbReference>
<organism evidence="6 7">
    <name type="scientific">Halanaerobium polyolivorans</name>
    <dbReference type="NCBI Taxonomy" id="2886943"/>
    <lineage>
        <taxon>Bacteria</taxon>
        <taxon>Bacillati</taxon>
        <taxon>Bacillota</taxon>
        <taxon>Clostridia</taxon>
        <taxon>Halanaerobiales</taxon>
        <taxon>Halanaerobiaceae</taxon>
        <taxon>Halanaerobium</taxon>
    </lineage>
</organism>
<evidence type="ECO:0000313" key="7">
    <source>
        <dbReference type="Proteomes" id="UP001199296"/>
    </source>
</evidence>
<evidence type="ECO:0000259" key="5">
    <source>
        <dbReference type="PROSITE" id="PS00716"/>
    </source>
</evidence>
<proteinExistence type="predicted"/>
<dbReference type="InterPro" id="IPR013325">
    <property type="entry name" value="RNA_pol_sigma_r2"/>
</dbReference>
<dbReference type="InterPro" id="IPR007630">
    <property type="entry name" value="RNA_pol_sigma70_r4"/>
</dbReference>
<dbReference type="PANTHER" id="PTHR30385">
    <property type="entry name" value="SIGMA FACTOR F FLAGELLAR"/>
    <property type="match status" value="1"/>
</dbReference>
<dbReference type="PIRSF" id="PIRSF000770">
    <property type="entry name" value="RNA_pol_sigma-SigE/K"/>
    <property type="match status" value="1"/>
</dbReference>
<dbReference type="GO" id="GO:0006352">
    <property type="term" value="P:DNA-templated transcription initiation"/>
    <property type="evidence" value="ECO:0007669"/>
    <property type="project" value="InterPro"/>
</dbReference>
<evidence type="ECO:0000313" key="6">
    <source>
        <dbReference type="EMBL" id="MCC3145184.1"/>
    </source>
</evidence>
<feature type="domain" description="RNA polymerase sigma-70" evidence="5">
    <location>
        <begin position="210"/>
        <end position="236"/>
    </location>
</feature>
<dbReference type="Gene3D" id="1.20.140.160">
    <property type="match status" value="1"/>
</dbReference>
<dbReference type="PROSITE" id="PS00716">
    <property type="entry name" value="SIGMA70_2"/>
    <property type="match status" value="1"/>
</dbReference>
<dbReference type="Proteomes" id="UP001199296">
    <property type="component" value="Unassembled WGS sequence"/>
</dbReference>
<evidence type="ECO:0000256" key="1">
    <source>
        <dbReference type="ARBA" id="ARBA00023015"/>
    </source>
</evidence>